<keyword evidence="11" id="KW-1053">Target membrane</keyword>
<proteinExistence type="predicted"/>
<dbReference type="InterPro" id="IPR036770">
    <property type="entry name" value="Ankyrin_rpt-contain_sf"/>
</dbReference>
<dbReference type="GO" id="GO:0044218">
    <property type="term" value="C:other organism cell membrane"/>
    <property type="evidence" value="ECO:0007669"/>
    <property type="project" value="UniProtKB-KW"/>
</dbReference>
<organism evidence="13 14">
    <name type="scientific">Nephila pilipes</name>
    <name type="common">Giant wood spider</name>
    <name type="synonym">Nephila maculata</name>
    <dbReference type="NCBI Taxonomy" id="299642"/>
    <lineage>
        <taxon>Eukaryota</taxon>
        <taxon>Metazoa</taxon>
        <taxon>Ecdysozoa</taxon>
        <taxon>Arthropoda</taxon>
        <taxon>Chelicerata</taxon>
        <taxon>Arachnida</taxon>
        <taxon>Araneae</taxon>
        <taxon>Araneomorphae</taxon>
        <taxon>Entelegynae</taxon>
        <taxon>Araneoidea</taxon>
        <taxon>Nephilidae</taxon>
        <taxon>Nephila</taxon>
    </lineage>
</organism>
<keyword evidence="3" id="KW-0268">Exocytosis</keyword>
<dbReference type="GO" id="GO:0006887">
    <property type="term" value="P:exocytosis"/>
    <property type="evidence" value="ECO:0007669"/>
    <property type="project" value="UniProtKB-KW"/>
</dbReference>
<evidence type="ECO:0000256" key="8">
    <source>
        <dbReference type="ARBA" id="ARBA00022737"/>
    </source>
</evidence>
<keyword evidence="5" id="KW-1052">Target cell membrane</keyword>
<evidence type="ECO:0000313" key="13">
    <source>
        <dbReference type="EMBL" id="GFU38748.1"/>
    </source>
</evidence>
<protein>
    <submittedName>
        <fullName evidence="13">Ankyrin repeat domain-containing protein 16</fullName>
    </submittedName>
</protein>
<feature type="repeat" description="ANK" evidence="12">
    <location>
        <begin position="245"/>
        <end position="268"/>
    </location>
</feature>
<reference evidence="13" key="1">
    <citation type="submission" date="2020-08" db="EMBL/GenBank/DDBJ databases">
        <title>Multicomponent nature underlies the extraordinary mechanical properties of spider dragline silk.</title>
        <authorList>
            <person name="Kono N."/>
            <person name="Nakamura H."/>
            <person name="Mori M."/>
            <person name="Yoshida Y."/>
            <person name="Ohtoshi R."/>
            <person name="Malay A.D."/>
            <person name="Moran D.A.P."/>
            <person name="Tomita M."/>
            <person name="Numata K."/>
            <person name="Arakawa K."/>
        </authorList>
    </citation>
    <scope>NUCLEOTIDE SEQUENCE</scope>
</reference>
<evidence type="ECO:0000313" key="14">
    <source>
        <dbReference type="Proteomes" id="UP000887013"/>
    </source>
</evidence>
<dbReference type="SUPFAM" id="SSF48403">
    <property type="entry name" value="Ankyrin repeat"/>
    <property type="match status" value="1"/>
</dbReference>
<evidence type="ECO:0000256" key="1">
    <source>
        <dbReference type="ARBA" id="ARBA00004175"/>
    </source>
</evidence>
<dbReference type="Pfam" id="PF13637">
    <property type="entry name" value="Ank_4"/>
    <property type="match status" value="1"/>
</dbReference>
<evidence type="ECO:0000256" key="12">
    <source>
        <dbReference type="PROSITE-ProRule" id="PRU00023"/>
    </source>
</evidence>
<dbReference type="InterPro" id="IPR002110">
    <property type="entry name" value="Ankyrin_rpt"/>
</dbReference>
<dbReference type="PROSITE" id="PS50088">
    <property type="entry name" value="ANK_REPEAT"/>
    <property type="match status" value="8"/>
</dbReference>
<evidence type="ECO:0000256" key="2">
    <source>
        <dbReference type="ARBA" id="ARBA00004613"/>
    </source>
</evidence>
<evidence type="ECO:0000256" key="11">
    <source>
        <dbReference type="ARBA" id="ARBA00023298"/>
    </source>
</evidence>
<evidence type="ECO:0000256" key="10">
    <source>
        <dbReference type="ARBA" id="ARBA00023043"/>
    </source>
</evidence>
<keyword evidence="8" id="KW-0677">Repeat</keyword>
<feature type="repeat" description="ANK" evidence="12">
    <location>
        <begin position="78"/>
        <end position="110"/>
    </location>
</feature>
<dbReference type="OrthoDB" id="6422058at2759"/>
<evidence type="ECO:0000256" key="3">
    <source>
        <dbReference type="ARBA" id="ARBA00022483"/>
    </source>
</evidence>
<dbReference type="Gene3D" id="1.25.40.20">
    <property type="entry name" value="Ankyrin repeat-containing domain"/>
    <property type="match status" value="2"/>
</dbReference>
<gene>
    <name evidence="13" type="primary">ANKRD16_1</name>
    <name evidence="13" type="ORF">NPIL_308042</name>
</gene>
<feature type="repeat" description="ANK" evidence="12">
    <location>
        <begin position="178"/>
        <end position="198"/>
    </location>
</feature>
<dbReference type="GO" id="GO:0044231">
    <property type="term" value="C:host cell presynaptic membrane"/>
    <property type="evidence" value="ECO:0007669"/>
    <property type="project" value="UniProtKB-KW"/>
</dbReference>
<feature type="repeat" description="ANK" evidence="12">
    <location>
        <begin position="111"/>
        <end position="143"/>
    </location>
</feature>
<comment type="caution">
    <text evidence="13">The sequence shown here is derived from an EMBL/GenBank/DDBJ whole genome shotgun (WGS) entry which is preliminary data.</text>
</comment>
<dbReference type="Pfam" id="PF12796">
    <property type="entry name" value="Ank_2"/>
    <property type="match status" value="2"/>
</dbReference>
<dbReference type="PANTHER" id="PTHR24173:SF74">
    <property type="entry name" value="ANKYRIN REPEAT DOMAIN-CONTAINING PROTEIN 16"/>
    <property type="match status" value="1"/>
</dbReference>
<evidence type="ECO:0000256" key="7">
    <source>
        <dbReference type="ARBA" id="ARBA00022699"/>
    </source>
</evidence>
<keyword evidence="10 12" id="KW-0040">ANK repeat</keyword>
<keyword evidence="4" id="KW-0964">Secreted</keyword>
<dbReference type="Pfam" id="PF00023">
    <property type="entry name" value="Ank"/>
    <property type="match status" value="1"/>
</dbReference>
<keyword evidence="7" id="KW-0528">Neurotoxin</keyword>
<dbReference type="GO" id="GO:0005576">
    <property type="term" value="C:extracellular region"/>
    <property type="evidence" value="ECO:0007669"/>
    <property type="project" value="UniProtKB-SubCell"/>
</dbReference>
<evidence type="ECO:0000256" key="6">
    <source>
        <dbReference type="ARBA" id="ARBA00022656"/>
    </source>
</evidence>
<keyword evidence="11" id="KW-0472">Membrane</keyword>
<dbReference type="PRINTS" id="PR01415">
    <property type="entry name" value="ANKYRIN"/>
</dbReference>
<feature type="repeat" description="ANK" evidence="12">
    <location>
        <begin position="144"/>
        <end position="165"/>
    </location>
</feature>
<dbReference type="AlphaFoldDB" id="A0A8X6QTN3"/>
<sequence length="335" mass="37472">MSTGYRGSSCFKAAQVNDYLAFLNLISEHSSFVQRWKELTTKNGDTIVHLAARSGCVEIIKFYSDHGSKIILNSRNHDDKTPLHVAAHSSQLECVKYLLSCDVSVNALKRSDWTPLMLACTKSNLEIVKELLLHGADLNILNKDGWTAFHIASREGNPDIIKYLLHFNPSVWKTKSKNGRTPLHTAALHGHLEIVRIFSENANYDLNVKDSCGTTPMMDAVSGNHNHVVEYFIEKRASLKEEDKLGRNVLHLAAEAGNLDCIKYLVKKCDMSINSQTSHGLSPLHFACKESNIVTFSLLLQLGANCNLKDQRGRSAMEYANIEEVRNSMMSLLNK</sequence>
<keyword evidence="6" id="KW-0800">Toxin</keyword>
<feature type="repeat" description="ANK" evidence="12">
    <location>
        <begin position="43"/>
        <end position="75"/>
    </location>
</feature>
<feature type="repeat" description="ANK" evidence="12">
    <location>
        <begin position="279"/>
        <end position="311"/>
    </location>
</feature>
<evidence type="ECO:0000256" key="5">
    <source>
        <dbReference type="ARBA" id="ARBA00022537"/>
    </source>
</evidence>
<dbReference type="Proteomes" id="UP000887013">
    <property type="component" value="Unassembled WGS sequence"/>
</dbReference>
<keyword evidence="9" id="KW-0638">Presynaptic neurotoxin</keyword>
<dbReference type="PANTHER" id="PTHR24173">
    <property type="entry name" value="ANKYRIN REPEAT CONTAINING"/>
    <property type="match status" value="1"/>
</dbReference>
<accession>A0A8X6QTN3</accession>
<dbReference type="SMART" id="SM00248">
    <property type="entry name" value="ANK"/>
    <property type="match status" value="8"/>
</dbReference>
<dbReference type="EMBL" id="BMAW01035193">
    <property type="protein sequence ID" value="GFU38748.1"/>
    <property type="molecule type" value="Genomic_DNA"/>
</dbReference>
<dbReference type="PROSITE" id="PS50297">
    <property type="entry name" value="ANK_REP_REGION"/>
    <property type="match status" value="7"/>
</dbReference>
<evidence type="ECO:0000256" key="9">
    <source>
        <dbReference type="ARBA" id="ARBA00023028"/>
    </source>
</evidence>
<dbReference type="GO" id="GO:0090729">
    <property type="term" value="F:toxin activity"/>
    <property type="evidence" value="ECO:0007669"/>
    <property type="project" value="UniProtKB-KW"/>
</dbReference>
<feature type="repeat" description="ANK" evidence="12">
    <location>
        <begin position="212"/>
        <end position="244"/>
    </location>
</feature>
<comment type="subcellular location">
    <subcellularLocation>
        <location evidence="2">Secreted</location>
    </subcellularLocation>
    <subcellularLocation>
        <location evidence="1">Target cell membrane</location>
    </subcellularLocation>
</comment>
<keyword evidence="14" id="KW-1185">Reference proteome</keyword>
<name>A0A8X6QTN3_NEPPI</name>
<evidence type="ECO:0000256" key="4">
    <source>
        <dbReference type="ARBA" id="ARBA00022525"/>
    </source>
</evidence>